<evidence type="ECO:0000313" key="2">
    <source>
        <dbReference type="EMBL" id="MCU6746063.1"/>
    </source>
</evidence>
<dbReference type="RefSeq" id="WP_059067368.1">
    <property type="nucleotide sequence ID" value="NZ_JAOQJX010000001.1"/>
</dbReference>
<proteinExistence type="predicted"/>
<gene>
    <name evidence="2" type="ORF">OCV51_00045</name>
</gene>
<reference evidence="2 3" key="1">
    <citation type="journal article" date="2021" name="ISME Commun">
        <title>Automated analysis of genomic sequences facilitates high-throughput and comprehensive description of bacteria.</title>
        <authorList>
            <person name="Hitch T.C.A."/>
        </authorList>
    </citation>
    <scope>NUCLEOTIDE SEQUENCE [LARGE SCALE GENOMIC DNA]</scope>
    <source>
        <strain evidence="2 3">H2_18</strain>
    </source>
</reference>
<organism evidence="2 3">
    <name type="scientific">Faecalicatena acetigenes</name>
    <dbReference type="NCBI Taxonomy" id="2981790"/>
    <lineage>
        <taxon>Bacteria</taxon>
        <taxon>Bacillati</taxon>
        <taxon>Bacillota</taxon>
        <taxon>Clostridia</taxon>
        <taxon>Lachnospirales</taxon>
        <taxon>Lachnospiraceae</taxon>
        <taxon>Faecalicatena</taxon>
    </lineage>
</organism>
<dbReference type="Proteomes" id="UP001652394">
    <property type="component" value="Unassembled WGS sequence"/>
</dbReference>
<feature type="transmembrane region" description="Helical" evidence="1">
    <location>
        <begin position="63"/>
        <end position="80"/>
    </location>
</feature>
<keyword evidence="3" id="KW-1185">Reference proteome</keyword>
<protein>
    <submittedName>
        <fullName evidence="2">DUF1097 family protein</fullName>
    </submittedName>
</protein>
<dbReference type="EMBL" id="JAOQJX010000001">
    <property type="protein sequence ID" value="MCU6746063.1"/>
    <property type="molecule type" value="Genomic_DNA"/>
</dbReference>
<evidence type="ECO:0000256" key="1">
    <source>
        <dbReference type="SAM" id="Phobius"/>
    </source>
</evidence>
<keyword evidence="1" id="KW-1133">Transmembrane helix</keyword>
<feature type="transmembrane region" description="Helical" evidence="1">
    <location>
        <begin position="145"/>
        <end position="166"/>
    </location>
</feature>
<name>A0ABT2T724_9FIRM</name>
<sequence length="175" mass="19495">MSKTRFFVFAVYVGLQSFLLQLVDQLIGARFVSGGTKGFVFVAFQSWALYFLLGSTVKKGLKGLAGYFMGIVFAIVMLKMGGILGGLGIFAIPVTALIIVPIMMYFEYAPFYISDVATFFVGAGAFYGIYNYVEGITIIQTSMIEMLYCVLGLASGWMTVLFRNWYENKQYHSLK</sequence>
<feature type="transmembrane region" description="Helical" evidence="1">
    <location>
        <begin position="39"/>
        <end position="57"/>
    </location>
</feature>
<comment type="caution">
    <text evidence="2">The sequence shown here is derived from an EMBL/GenBank/DDBJ whole genome shotgun (WGS) entry which is preliminary data.</text>
</comment>
<keyword evidence="1" id="KW-0812">Transmembrane</keyword>
<accession>A0ABT2T724</accession>
<feature type="transmembrane region" description="Helical" evidence="1">
    <location>
        <begin position="6"/>
        <end position="27"/>
    </location>
</feature>
<evidence type="ECO:0000313" key="3">
    <source>
        <dbReference type="Proteomes" id="UP001652394"/>
    </source>
</evidence>
<feature type="transmembrane region" description="Helical" evidence="1">
    <location>
        <begin position="112"/>
        <end position="133"/>
    </location>
</feature>
<feature type="transmembrane region" description="Helical" evidence="1">
    <location>
        <begin position="87"/>
        <end position="106"/>
    </location>
</feature>
<keyword evidence="1" id="KW-0472">Membrane</keyword>